<dbReference type="Proteomes" id="UP001500212">
    <property type="component" value="Unassembled WGS sequence"/>
</dbReference>
<evidence type="ECO:0000313" key="4">
    <source>
        <dbReference type="Proteomes" id="UP001500212"/>
    </source>
</evidence>
<evidence type="ECO:0000313" key="3">
    <source>
        <dbReference type="EMBL" id="GAA4615610.1"/>
    </source>
</evidence>
<dbReference type="PANTHER" id="PTHR43032:SF4">
    <property type="entry name" value="OXIDOREDUCTASE MOLYBDOPTERIN-BINDING DOMAIN-CONTAINING PROTEIN"/>
    <property type="match status" value="1"/>
</dbReference>
<proteinExistence type="predicted"/>
<reference evidence="4" key="1">
    <citation type="journal article" date="2019" name="Int. J. Syst. Evol. Microbiol.">
        <title>The Global Catalogue of Microorganisms (GCM) 10K type strain sequencing project: providing services to taxonomists for standard genome sequencing and annotation.</title>
        <authorList>
            <consortium name="The Broad Institute Genomics Platform"/>
            <consortium name="The Broad Institute Genome Sequencing Center for Infectious Disease"/>
            <person name="Wu L."/>
            <person name="Ma J."/>
        </authorList>
    </citation>
    <scope>NUCLEOTIDE SEQUENCE [LARGE SCALE GENOMIC DNA]</scope>
    <source>
        <strain evidence="4">JCM 17938</strain>
    </source>
</reference>
<evidence type="ECO:0000256" key="1">
    <source>
        <dbReference type="SAM" id="Phobius"/>
    </source>
</evidence>
<feature type="domain" description="Oxidoreductase molybdopterin-binding" evidence="2">
    <location>
        <begin position="64"/>
        <end position="209"/>
    </location>
</feature>
<evidence type="ECO:0000259" key="2">
    <source>
        <dbReference type="Pfam" id="PF00174"/>
    </source>
</evidence>
<dbReference type="RefSeq" id="WP_345363942.1">
    <property type="nucleotide sequence ID" value="NZ_BAABHJ010000030.1"/>
</dbReference>
<dbReference type="InterPro" id="IPR000572">
    <property type="entry name" value="OxRdtase_Mopterin-bd_dom"/>
</dbReference>
<dbReference type="InterPro" id="IPR036374">
    <property type="entry name" value="OxRdtase_Mopterin-bd_sf"/>
</dbReference>
<feature type="transmembrane region" description="Helical" evidence="1">
    <location>
        <begin position="12"/>
        <end position="30"/>
    </location>
</feature>
<dbReference type="SUPFAM" id="SSF56524">
    <property type="entry name" value="Oxidoreductase molybdopterin-binding domain"/>
    <property type="match status" value="1"/>
</dbReference>
<keyword evidence="1" id="KW-0812">Transmembrane</keyword>
<sequence>MTGEGTPVGRRVVLGMVGIGAVGVVIGARVQSGLNRAVGPVGGRVSGLIPAAGGFRFYSVVDSVRRVDPADYRLTVGGLVEHPRTFRFADLQALPQTRMTDTFHCVTGWTVPDVAWAGVALPDLLDVVGVRPGARGVRFTSFDGAYTETLTLEQARRRDVIVATSMLGGPVSHEHGGPVRMYVAPMYGYKSTKWLGGIDLVPTVKPGYWETRGYDVDAWVGRSNGYTS</sequence>
<keyword evidence="1" id="KW-1133">Transmembrane helix</keyword>
<keyword evidence="1" id="KW-0472">Membrane</keyword>
<dbReference type="PANTHER" id="PTHR43032">
    <property type="entry name" value="PROTEIN-METHIONINE-SULFOXIDE REDUCTASE"/>
    <property type="match status" value="1"/>
</dbReference>
<organism evidence="3 4">
    <name type="scientific">Actinoallomurus liliacearum</name>
    <dbReference type="NCBI Taxonomy" id="1080073"/>
    <lineage>
        <taxon>Bacteria</taxon>
        <taxon>Bacillati</taxon>
        <taxon>Actinomycetota</taxon>
        <taxon>Actinomycetes</taxon>
        <taxon>Streptosporangiales</taxon>
        <taxon>Thermomonosporaceae</taxon>
        <taxon>Actinoallomurus</taxon>
    </lineage>
</organism>
<comment type="caution">
    <text evidence="3">The sequence shown here is derived from an EMBL/GenBank/DDBJ whole genome shotgun (WGS) entry which is preliminary data.</text>
</comment>
<keyword evidence="4" id="KW-1185">Reference proteome</keyword>
<dbReference type="Gene3D" id="3.90.420.10">
    <property type="entry name" value="Oxidoreductase, molybdopterin-binding domain"/>
    <property type="match status" value="1"/>
</dbReference>
<dbReference type="EMBL" id="BAABHJ010000030">
    <property type="protein sequence ID" value="GAA4615610.1"/>
    <property type="molecule type" value="Genomic_DNA"/>
</dbReference>
<name>A0ABP8TW20_9ACTN</name>
<gene>
    <name evidence="3" type="ORF">GCM10023195_68900</name>
</gene>
<accession>A0ABP8TW20</accession>
<protein>
    <recommendedName>
        <fullName evidence="2">Oxidoreductase molybdopterin-binding domain-containing protein</fullName>
    </recommendedName>
</protein>
<dbReference type="Pfam" id="PF00174">
    <property type="entry name" value="Oxidored_molyb"/>
    <property type="match status" value="1"/>
</dbReference>